<keyword evidence="6" id="KW-1185">Reference proteome</keyword>
<keyword evidence="1" id="KW-0646">Protease inhibitor</keyword>
<dbReference type="PANTHER" id="PTHR10083">
    <property type="entry name" value="KUNITZ-TYPE PROTEASE INHIBITOR-RELATED"/>
    <property type="match status" value="1"/>
</dbReference>
<dbReference type="GO" id="GO:0004867">
    <property type="term" value="F:serine-type endopeptidase inhibitor activity"/>
    <property type="evidence" value="ECO:0007669"/>
    <property type="project" value="UniProtKB-KW"/>
</dbReference>
<dbReference type="InterPro" id="IPR002223">
    <property type="entry name" value="Kunitz_BPTI"/>
</dbReference>
<dbReference type="InterPro" id="IPR050098">
    <property type="entry name" value="TFPI/VKTCI-like"/>
</dbReference>
<dbReference type="Proteomes" id="UP000691718">
    <property type="component" value="Unassembled WGS sequence"/>
</dbReference>
<dbReference type="PROSITE" id="PS00280">
    <property type="entry name" value="BPTI_KUNITZ_1"/>
    <property type="match status" value="1"/>
</dbReference>
<dbReference type="OrthoDB" id="5950222at2759"/>
<accession>A0A8S3XLI5</accession>
<dbReference type="AlphaFoldDB" id="A0A8S3XLI5"/>
<dbReference type="GO" id="GO:0005615">
    <property type="term" value="C:extracellular space"/>
    <property type="evidence" value="ECO:0007669"/>
    <property type="project" value="TreeGrafter"/>
</dbReference>
<dbReference type="CDD" id="cd00109">
    <property type="entry name" value="Kunitz-type"/>
    <property type="match status" value="1"/>
</dbReference>
<protein>
    <submittedName>
        <fullName evidence="5">(apollo) hypothetical protein</fullName>
    </submittedName>
</protein>
<evidence type="ECO:0000259" key="4">
    <source>
        <dbReference type="PROSITE" id="PS50279"/>
    </source>
</evidence>
<proteinExistence type="predicted"/>
<dbReference type="InterPro" id="IPR020901">
    <property type="entry name" value="Prtase_inh_Kunz-CS"/>
</dbReference>
<dbReference type="PROSITE" id="PS50279">
    <property type="entry name" value="BPTI_KUNITZ_2"/>
    <property type="match status" value="1"/>
</dbReference>
<gene>
    <name evidence="5" type="ORF">PAPOLLO_LOCUS19783</name>
</gene>
<dbReference type="Pfam" id="PF00014">
    <property type="entry name" value="Kunitz_BPTI"/>
    <property type="match status" value="1"/>
</dbReference>
<evidence type="ECO:0000256" key="2">
    <source>
        <dbReference type="ARBA" id="ARBA00022900"/>
    </source>
</evidence>
<keyword evidence="3" id="KW-1015">Disulfide bond</keyword>
<evidence type="ECO:0000313" key="6">
    <source>
        <dbReference type="Proteomes" id="UP000691718"/>
    </source>
</evidence>
<dbReference type="EMBL" id="CAJQZP010001218">
    <property type="protein sequence ID" value="CAG5031747.1"/>
    <property type="molecule type" value="Genomic_DNA"/>
</dbReference>
<feature type="domain" description="BPTI/Kunitz inhibitor" evidence="4">
    <location>
        <begin position="61"/>
        <end position="111"/>
    </location>
</feature>
<comment type="caution">
    <text evidence="5">The sequence shown here is derived from an EMBL/GenBank/DDBJ whole genome shotgun (WGS) entry which is preliminary data.</text>
</comment>
<evidence type="ECO:0000256" key="3">
    <source>
        <dbReference type="ARBA" id="ARBA00023157"/>
    </source>
</evidence>
<dbReference type="SMART" id="SM00131">
    <property type="entry name" value="KU"/>
    <property type="match status" value="1"/>
</dbReference>
<reference evidence="5" key="1">
    <citation type="submission" date="2021-04" db="EMBL/GenBank/DDBJ databases">
        <authorList>
            <person name="Tunstrom K."/>
        </authorList>
    </citation>
    <scope>NUCLEOTIDE SEQUENCE</scope>
</reference>
<keyword evidence="2" id="KW-0722">Serine protease inhibitor</keyword>
<sequence length="114" mass="12720">MTLTSAKMREATIPKPKIAFRRVIAADEKENYLTNTDLFNTSARKSCTTYMTLKDELPNFCTVQPDAGVCLSLGTKYYYDINNRECKDFLYGGCGGNRNKFDTKQSCLGECGGS</sequence>
<dbReference type="PANTHER" id="PTHR10083:SF374">
    <property type="entry name" value="BPTI_KUNITZ INHIBITOR DOMAIN-CONTAINING PROTEIN"/>
    <property type="match status" value="1"/>
</dbReference>
<organism evidence="5 6">
    <name type="scientific">Parnassius apollo</name>
    <name type="common">Apollo butterfly</name>
    <name type="synonym">Papilio apollo</name>
    <dbReference type="NCBI Taxonomy" id="110799"/>
    <lineage>
        <taxon>Eukaryota</taxon>
        <taxon>Metazoa</taxon>
        <taxon>Ecdysozoa</taxon>
        <taxon>Arthropoda</taxon>
        <taxon>Hexapoda</taxon>
        <taxon>Insecta</taxon>
        <taxon>Pterygota</taxon>
        <taxon>Neoptera</taxon>
        <taxon>Endopterygota</taxon>
        <taxon>Lepidoptera</taxon>
        <taxon>Glossata</taxon>
        <taxon>Ditrysia</taxon>
        <taxon>Papilionoidea</taxon>
        <taxon>Papilionidae</taxon>
        <taxon>Parnassiinae</taxon>
        <taxon>Parnassini</taxon>
        <taxon>Parnassius</taxon>
        <taxon>Parnassius</taxon>
    </lineage>
</organism>
<evidence type="ECO:0000313" key="5">
    <source>
        <dbReference type="EMBL" id="CAG5031747.1"/>
    </source>
</evidence>
<dbReference type="FunFam" id="4.10.410.10:FF:000020">
    <property type="entry name" value="Collagen, type VI, alpha 3"/>
    <property type="match status" value="1"/>
</dbReference>
<evidence type="ECO:0000256" key="1">
    <source>
        <dbReference type="ARBA" id="ARBA00022690"/>
    </source>
</evidence>
<name>A0A8S3XLI5_PARAO</name>